<comment type="function">
    <text evidence="11">Catalyzes the condensation of the acetyl group of acetyl-CoA with 3-methyl-2-oxobutanoate (2-ketoisovalerate) to form 3-carboxy-3-hydroxy-4-methylpentanoate (2-isopropylmalate).</text>
</comment>
<evidence type="ECO:0000256" key="1">
    <source>
        <dbReference type="ARBA" id="ARBA00003715"/>
    </source>
</evidence>
<feature type="binding site" evidence="11">
    <location>
        <position position="26"/>
    </location>
    <ligand>
        <name>Mn(2+)</name>
        <dbReference type="ChEBI" id="CHEBI:29035"/>
    </ligand>
</feature>
<keyword evidence="13" id="KW-0012">Acyltransferase</keyword>
<evidence type="ECO:0000259" key="12">
    <source>
        <dbReference type="PROSITE" id="PS50991"/>
    </source>
</evidence>
<evidence type="ECO:0000256" key="9">
    <source>
        <dbReference type="ARBA" id="ARBA00023304"/>
    </source>
</evidence>
<dbReference type="InterPro" id="IPR013709">
    <property type="entry name" value="2-isopropylmalate_synth_dimer"/>
</dbReference>
<keyword evidence="5 11" id="KW-0432">Leucine biosynthesis</keyword>
<evidence type="ECO:0000313" key="13">
    <source>
        <dbReference type="EMBL" id="MCZ0861031.1"/>
    </source>
</evidence>
<dbReference type="Pfam" id="PF08502">
    <property type="entry name" value="LeuA_dimer"/>
    <property type="match status" value="1"/>
</dbReference>
<comment type="catalytic activity">
    <reaction evidence="11">
        <text>3-methyl-2-oxobutanoate + acetyl-CoA + H2O = (2S)-2-isopropylmalate + CoA + H(+)</text>
        <dbReference type="Rhea" id="RHEA:21524"/>
        <dbReference type="ChEBI" id="CHEBI:1178"/>
        <dbReference type="ChEBI" id="CHEBI:11851"/>
        <dbReference type="ChEBI" id="CHEBI:15377"/>
        <dbReference type="ChEBI" id="CHEBI:15378"/>
        <dbReference type="ChEBI" id="CHEBI:57287"/>
        <dbReference type="ChEBI" id="CHEBI:57288"/>
        <dbReference type="EC" id="2.3.3.13"/>
    </reaction>
</comment>
<keyword evidence="11" id="KW-0963">Cytoplasm</keyword>
<evidence type="ECO:0000256" key="11">
    <source>
        <dbReference type="HAMAP-Rule" id="MF_01025"/>
    </source>
</evidence>
<name>A0ABT4IHJ8_9EURY</name>
<sequence>MTNDDSTVSFGHQSDRVYIFDTTLRDGEQSPGATMTLQEKVRLARQLELLGVDIIEAGFPAASPGDFEAVRVVAQTVRNCQVAGLCRCVTADIDRAWEALTEAANPRIHVFLATSPIHMEHKLRKTPEQVLEMAVAGVRHAASLTKNVEFSAEDASRSDPEFLAKVVAAVIDAGATTVNIPDTVGYSQPAEYGSLIRYLRDHVSNIDKAVISVHCHDDLGLAVANSLAAVEAGARQIECTINGIGERAGNTAMDEVVMNLNVRRDYYKCTCGIVTEQIYPTARTLSHIVGMPIPANKAIVGANAFAHESGIHQDGVLKCRETYEIMDAAAIGKTGNDMVLGKHSGRHAIKAKVEELGYKLSDEQITVVSDAVKKLADIKKEIFAEDVEAIILEEIFRMPDKFKLKYLQVHAGNGPIPPNAVVIMDVNGEEKQLHNFGVGPIDAVFNTIGTIAGCKPDLEQFAVNAITGGTDAQGEVTVRLRRNSYSAIGRGSDPDILVASGKAYVNALNRLAKKVEENHA</sequence>
<dbReference type="GO" id="GO:0003852">
    <property type="term" value="F:2-isopropylmalate synthase activity"/>
    <property type="evidence" value="ECO:0007669"/>
    <property type="project" value="UniProtKB-EC"/>
</dbReference>
<dbReference type="RefSeq" id="WP_268925226.1">
    <property type="nucleotide sequence ID" value="NZ_JAPTGB010000014.1"/>
</dbReference>
<dbReference type="InterPro" id="IPR005671">
    <property type="entry name" value="LeuA_bact_synth"/>
</dbReference>
<dbReference type="InterPro" id="IPR054691">
    <property type="entry name" value="LeuA/HCS_post-cat"/>
</dbReference>
<dbReference type="InterPro" id="IPR036230">
    <property type="entry name" value="LeuA_allosteric_dom_sf"/>
</dbReference>
<dbReference type="CDD" id="cd07940">
    <property type="entry name" value="DRE_TIM_IPMS"/>
    <property type="match status" value="1"/>
</dbReference>
<dbReference type="EMBL" id="JAPTGB010000014">
    <property type="protein sequence ID" value="MCZ0861031.1"/>
    <property type="molecule type" value="Genomic_DNA"/>
</dbReference>
<dbReference type="HAMAP" id="MF_01025">
    <property type="entry name" value="LeuA_type1"/>
    <property type="match status" value="1"/>
</dbReference>
<dbReference type="SMART" id="SM00917">
    <property type="entry name" value="LeuA_dimer"/>
    <property type="match status" value="1"/>
</dbReference>
<dbReference type="PROSITE" id="PS50991">
    <property type="entry name" value="PYR_CT"/>
    <property type="match status" value="1"/>
</dbReference>
<evidence type="ECO:0000256" key="3">
    <source>
        <dbReference type="ARBA" id="ARBA00009396"/>
    </source>
</evidence>
<feature type="region of interest" description="Regulatory domain" evidence="11">
    <location>
        <begin position="403"/>
        <end position="520"/>
    </location>
</feature>
<feature type="binding site" evidence="11">
    <location>
        <position position="250"/>
    </location>
    <ligand>
        <name>Mn(2+)</name>
        <dbReference type="ChEBI" id="CHEBI:29035"/>
    </ligand>
</feature>
<evidence type="ECO:0000256" key="8">
    <source>
        <dbReference type="ARBA" id="ARBA00022723"/>
    </source>
</evidence>
<evidence type="ECO:0000313" key="14">
    <source>
        <dbReference type="Proteomes" id="UP001141422"/>
    </source>
</evidence>
<accession>A0ABT4IHJ8</accession>
<organism evidence="13 14">
    <name type="scientific">Methanocorpusculum petauri</name>
    <dbReference type="NCBI Taxonomy" id="3002863"/>
    <lineage>
        <taxon>Archaea</taxon>
        <taxon>Methanobacteriati</taxon>
        <taxon>Methanobacteriota</taxon>
        <taxon>Stenosarchaea group</taxon>
        <taxon>Methanomicrobia</taxon>
        <taxon>Methanomicrobiales</taxon>
        <taxon>Methanocorpusculaceae</taxon>
        <taxon>Methanocorpusculum</taxon>
    </lineage>
</organism>
<evidence type="ECO:0000256" key="2">
    <source>
        <dbReference type="ARBA" id="ARBA00004689"/>
    </source>
</evidence>
<comment type="similarity">
    <text evidence="3 11">Belongs to the alpha-IPM synthase/homocitrate synthase family. LeuA type 1 subfamily.</text>
</comment>
<comment type="function">
    <text evidence="1">Catalyzes the condensation of the acetyl group of acetyl-CoA with 3-methyl-2-oxobutanoate (2-oxoisovalerate) to form 3-carboxy-3-hydroxy-4-methylpentanoate (2-isopropylmalate).</text>
</comment>
<keyword evidence="7 11" id="KW-0808">Transferase</keyword>
<keyword evidence="11" id="KW-0464">Manganese</keyword>
<evidence type="ECO:0000256" key="5">
    <source>
        <dbReference type="ARBA" id="ARBA00022430"/>
    </source>
</evidence>
<comment type="pathway">
    <text evidence="2 11">Amino-acid biosynthesis; L-leucine biosynthesis; L-leucine from 3-methyl-2-oxobutanoate: step 1/4.</text>
</comment>
<dbReference type="SUPFAM" id="SSF110921">
    <property type="entry name" value="2-isopropylmalate synthase LeuA, allosteric (dimerisation) domain"/>
    <property type="match status" value="1"/>
</dbReference>
<dbReference type="Gene3D" id="1.10.238.260">
    <property type="match status" value="1"/>
</dbReference>
<dbReference type="Proteomes" id="UP001141422">
    <property type="component" value="Unassembled WGS sequence"/>
</dbReference>
<comment type="cofactor">
    <cofactor evidence="11">
        <name>Mn(2+)</name>
        <dbReference type="ChEBI" id="CHEBI:29035"/>
    </cofactor>
</comment>
<dbReference type="Gene3D" id="3.20.20.70">
    <property type="entry name" value="Aldolase class I"/>
    <property type="match status" value="1"/>
</dbReference>
<dbReference type="InterPro" id="IPR000891">
    <property type="entry name" value="PYR_CT"/>
</dbReference>
<dbReference type="Pfam" id="PF22617">
    <property type="entry name" value="HCS_D2"/>
    <property type="match status" value="1"/>
</dbReference>
<dbReference type="InterPro" id="IPR002034">
    <property type="entry name" value="AIPM/Hcit_synth_CS"/>
</dbReference>
<evidence type="ECO:0000256" key="10">
    <source>
        <dbReference type="ARBA" id="ARBA00029993"/>
    </source>
</evidence>
<dbReference type="Gene3D" id="3.30.160.270">
    <property type="match status" value="1"/>
</dbReference>
<keyword evidence="8 11" id="KW-0479">Metal-binding</keyword>
<feature type="binding site" evidence="11">
    <location>
        <position position="214"/>
    </location>
    <ligand>
        <name>Mn(2+)</name>
        <dbReference type="ChEBI" id="CHEBI:29035"/>
    </ligand>
</feature>
<dbReference type="PROSITE" id="PS00816">
    <property type="entry name" value="AIPM_HOMOCIT_SYNTH_2"/>
    <property type="match status" value="1"/>
</dbReference>
<dbReference type="InterPro" id="IPR050073">
    <property type="entry name" value="2-IPM_HCS-like"/>
</dbReference>
<feature type="binding site" evidence="11">
    <location>
        <position position="216"/>
    </location>
    <ligand>
        <name>Mn(2+)</name>
        <dbReference type="ChEBI" id="CHEBI:29035"/>
    </ligand>
</feature>
<protein>
    <recommendedName>
        <fullName evidence="4 11">2-isopropylmalate synthase</fullName>
        <ecNumber evidence="4 11">2.3.3.13</ecNumber>
    </recommendedName>
    <alternativeName>
        <fullName evidence="10 11">Alpha-IPM synthase</fullName>
    </alternativeName>
    <alternativeName>
        <fullName evidence="11">Alpha-isopropylmalate synthase</fullName>
    </alternativeName>
</protein>
<dbReference type="PANTHER" id="PTHR10277:SF9">
    <property type="entry name" value="2-ISOPROPYLMALATE SYNTHASE 1, CHLOROPLASTIC-RELATED"/>
    <property type="match status" value="1"/>
</dbReference>
<dbReference type="Pfam" id="PF00682">
    <property type="entry name" value="HMGL-like"/>
    <property type="match status" value="1"/>
</dbReference>
<evidence type="ECO:0000256" key="7">
    <source>
        <dbReference type="ARBA" id="ARBA00022679"/>
    </source>
</evidence>
<keyword evidence="6 11" id="KW-0028">Amino-acid biosynthesis</keyword>
<evidence type="ECO:0000256" key="6">
    <source>
        <dbReference type="ARBA" id="ARBA00022605"/>
    </source>
</evidence>
<comment type="caution">
    <text evidence="13">The sequence shown here is derived from an EMBL/GenBank/DDBJ whole genome shotgun (WGS) entry which is preliminary data.</text>
</comment>
<reference evidence="13" key="1">
    <citation type="submission" date="2022-12" db="EMBL/GenBank/DDBJ databases">
        <title>Isolation and characterisation of novel Methanocorpusculum spp. from native Australian herbivores indicates the genus is ancestrally host-associated.</title>
        <authorList>
            <person name="Volmer J.G."/>
            <person name="Soo R.M."/>
            <person name="Evans P.N."/>
            <person name="Hoedt E.C."/>
            <person name="Astorga Alsina A.L."/>
            <person name="Woodcroft B.J."/>
            <person name="Tyson G.W."/>
            <person name="Hugenholtz P."/>
            <person name="Morrison M."/>
        </authorList>
    </citation>
    <scope>NUCLEOTIDE SEQUENCE</scope>
    <source>
        <strain evidence="13">MG</strain>
    </source>
</reference>
<dbReference type="InterPro" id="IPR013785">
    <property type="entry name" value="Aldolase_TIM"/>
</dbReference>
<dbReference type="NCBIfam" id="TIGR00973">
    <property type="entry name" value="leuA_bact"/>
    <property type="match status" value="1"/>
</dbReference>
<dbReference type="SUPFAM" id="SSF51569">
    <property type="entry name" value="Aldolase"/>
    <property type="match status" value="1"/>
</dbReference>
<proteinExistence type="inferred from homology"/>
<keyword evidence="9 11" id="KW-0100">Branched-chain amino acid biosynthesis</keyword>
<gene>
    <name evidence="11" type="primary">leuA</name>
    <name evidence="13" type="ORF">O0S10_07305</name>
</gene>
<dbReference type="EC" id="2.3.3.13" evidence="4 11"/>
<keyword evidence="14" id="KW-1185">Reference proteome</keyword>
<feature type="domain" description="Pyruvate carboxyltransferase" evidence="12">
    <location>
        <begin position="17"/>
        <end position="279"/>
    </location>
</feature>
<dbReference type="NCBIfam" id="NF002086">
    <property type="entry name" value="PRK00915.1-3"/>
    <property type="match status" value="1"/>
</dbReference>
<dbReference type="PROSITE" id="PS00815">
    <property type="entry name" value="AIPM_HOMOCIT_SYNTH_1"/>
    <property type="match status" value="1"/>
</dbReference>
<dbReference type="PANTHER" id="PTHR10277">
    <property type="entry name" value="HOMOCITRATE SYNTHASE-RELATED"/>
    <property type="match status" value="1"/>
</dbReference>
<evidence type="ECO:0000256" key="4">
    <source>
        <dbReference type="ARBA" id="ARBA00012973"/>
    </source>
</evidence>